<dbReference type="GO" id="GO:0005737">
    <property type="term" value="C:cytoplasm"/>
    <property type="evidence" value="ECO:0007669"/>
    <property type="project" value="UniProtKB-SubCell"/>
</dbReference>
<dbReference type="InterPro" id="IPR029036">
    <property type="entry name" value="P5CR_dimer"/>
</dbReference>
<dbReference type="GO" id="GO:0004735">
    <property type="term" value="F:pyrroline-5-carboxylate reductase activity"/>
    <property type="evidence" value="ECO:0007669"/>
    <property type="project" value="UniProtKB-UniRule"/>
</dbReference>
<dbReference type="InterPro" id="IPR008927">
    <property type="entry name" value="6-PGluconate_DH-like_C_sf"/>
</dbReference>
<accession>A0A318MVD8</accession>
<gene>
    <name evidence="4" type="primary">proC</name>
    <name evidence="9" type="ORF">DK869_08375</name>
</gene>
<comment type="similarity">
    <text evidence="1 4">Belongs to the pyrroline-5-carboxylate reductase family.</text>
</comment>
<reference evidence="9 10" key="1">
    <citation type="submission" date="2018-05" db="EMBL/GenBank/DDBJ databases">
        <title>Reference genomes for bee gut microbiota database.</title>
        <authorList>
            <person name="Ellegaard K.M."/>
        </authorList>
    </citation>
    <scope>NUCLEOTIDE SEQUENCE [LARGE SCALE GENOMIC DNA]</scope>
    <source>
        <strain evidence="9 10">ESL0284</strain>
    </source>
</reference>
<evidence type="ECO:0000313" key="10">
    <source>
        <dbReference type="Proteomes" id="UP000247565"/>
    </source>
</evidence>
<evidence type="ECO:0000256" key="5">
    <source>
        <dbReference type="NCBIfam" id="TIGR00112"/>
    </source>
</evidence>
<keyword evidence="4" id="KW-0028">Amino-acid biosynthesis</keyword>
<dbReference type="RefSeq" id="WP_110439563.1">
    <property type="nucleotide sequence ID" value="NZ_CP046393.1"/>
</dbReference>
<protein>
    <recommendedName>
        <fullName evidence="4 5">Pyrroline-5-carboxylate reductase</fullName>
        <shortName evidence="4">P5C reductase</shortName>
        <shortName evidence="4">P5CR</shortName>
        <ecNumber evidence="4 5">1.5.1.2</ecNumber>
    </recommendedName>
    <alternativeName>
        <fullName evidence="4">PCA reductase</fullName>
    </alternativeName>
</protein>
<dbReference type="NCBIfam" id="TIGR00112">
    <property type="entry name" value="proC"/>
    <property type="match status" value="1"/>
</dbReference>
<comment type="pathway">
    <text evidence="4">Amino-acid biosynthesis; L-proline biosynthesis; L-proline from L-glutamate 5-semialdehyde: step 1/1.</text>
</comment>
<dbReference type="SUPFAM" id="SSF48179">
    <property type="entry name" value="6-phosphogluconate dehydrogenase C-terminal domain-like"/>
    <property type="match status" value="1"/>
</dbReference>
<comment type="function">
    <text evidence="4">Catalyzes the reduction of 1-pyrroline-5-carboxylate (PCA) to L-proline.</text>
</comment>
<evidence type="ECO:0000256" key="6">
    <source>
        <dbReference type="PIRSR" id="PIRSR000193-1"/>
    </source>
</evidence>
<keyword evidence="4" id="KW-0641">Proline biosynthesis</keyword>
<dbReference type="PANTHER" id="PTHR11645">
    <property type="entry name" value="PYRROLINE-5-CARBOXYLATE REDUCTASE"/>
    <property type="match status" value="1"/>
</dbReference>
<sequence>MSSLLPSLLMIGCGHMGKAMLKGWIKKGLNHSFIVNRHDFDLVTPHQLAHTIQDVPKTFQPEAVVLAVKPDQAAELIPHLKPWCKNIPVISVLGGKTLAWLQQQFGDHQSIIRVMPNTPSELGLGMTSMIANSQTQSDQKQIAERLFNAIGKIAWLDTEQEIDIATAIAGCGPAYIFLLAELLQKIGQEKGLSEDLARLLARQTVIGSAALLNHSREEAETLRKNVATPNGITEQSVNVLIQPDAWPHILSKALQAAADRSRALSS</sequence>
<dbReference type="GO" id="GO:0055129">
    <property type="term" value="P:L-proline biosynthetic process"/>
    <property type="evidence" value="ECO:0007669"/>
    <property type="project" value="UniProtKB-UniRule"/>
</dbReference>
<dbReference type="InterPro" id="IPR000304">
    <property type="entry name" value="Pyrroline-COOH_reductase"/>
</dbReference>
<comment type="catalytic activity">
    <reaction evidence="4">
        <text>L-proline + NADP(+) = (S)-1-pyrroline-5-carboxylate + NADPH + 2 H(+)</text>
        <dbReference type="Rhea" id="RHEA:14109"/>
        <dbReference type="ChEBI" id="CHEBI:15378"/>
        <dbReference type="ChEBI" id="CHEBI:17388"/>
        <dbReference type="ChEBI" id="CHEBI:57783"/>
        <dbReference type="ChEBI" id="CHEBI:58349"/>
        <dbReference type="ChEBI" id="CHEBI:60039"/>
        <dbReference type="EC" id="1.5.1.2"/>
    </reaction>
</comment>
<comment type="caution">
    <text evidence="9">The sequence shown here is derived from an EMBL/GenBank/DDBJ whole genome shotgun (WGS) entry which is preliminary data.</text>
</comment>
<feature type="domain" description="Pyrroline-5-carboxylate reductase catalytic N-terminal" evidence="7">
    <location>
        <begin position="10"/>
        <end position="93"/>
    </location>
</feature>
<dbReference type="EMBL" id="QGLT01000006">
    <property type="protein sequence ID" value="PXY98882.1"/>
    <property type="molecule type" value="Genomic_DNA"/>
</dbReference>
<feature type="binding site" evidence="6">
    <location>
        <begin position="11"/>
        <end position="16"/>
    </location>
    <ligand>
        <name>NADP(+)</name>
        <dbReference type="ChEBI" id="CHEBI:58349"/>
    </ligand>
</feature>
<dbReference type="UniPathway" id="UPA00098">
    <property type="reaction ID" value="UER00361"/>
</dbReference>
<dbReference type="InterPro" id="IPR036291">
    <property type="entry name" value="NAD(P)-bd_dom_sf"/>
</dbReference>
<comment type="catalytic activity">
    <reaction evidence="4">
        <text>L-proline + NAD(+) = (S)-1-pyrroline-5-carboxylate + NADH + 2 H(+)</text>
        <dbReference type="Rhea" id="RHEA:14105"/>
        <dbReference type="ChEBI" id="CHEBI:15378"/>
        <dbReference type="ChEBI" id="CHEBI:17388"/>
        <dbReference type="ChEBI" id="CHEBI:57540"/>
        <dbReference type="ChEBI" id="CHEBI:57945"/>
        <dbReference type="ChEBI" id="CHEBI:60039"/>
        <dbReference type="EC" id="1.5.1.2"/>
    </reaction>
</comment>
<organism evidence="9 10">
    <name type="scientific">Commensalibacter melissae</name>
    <dbReference type="NCBI Taxonomy" id="2070537"/>
    <lineage>
        <taxon>Bacteria</taxon>
        <taxon>Pseudomonadati</taxon>
        <taxon>Pseudomonadota</taxon>
        <taxon>Alphaproteobacteria</taxon>
        <taxon>Acetobacterales</taxon>
        <taxon>Acetobacteraceae</taxon>
    </lineage>
</organism>
<dbReference type="HAMAP" id="MF_01925">
    <property type="entry name" value="P5C_reductase"/>
    <property type="match status" value="1"/>
</dbReference>
<keyword evidence="10" id="KW-1185">Reference proteome</keyword>
<evidence type="ECO:0000256" key="1">
    <source>
        <dbReference type="ARBA" id="ARBA00005525"/>
    </source>
</evidence>
<dbReference type="EC" id="1.5.1.2" evidence="4 5"/>
<name>A0A318MVD8_9PROT</name>
<dbReference type="OrthoDB" id="9805754at2"/>
<evidence type="ECO:0000259" key="8">
    <source>
        <dbReference type="Pfam" id="PF14748"/>
    </source>
</evidence>
<dbReference type="Gene3D" id="3.40.50.720">
    <property type="entry name" value="NAD(P)-binding Rossmann-like Domain"/>
    <property type="match status" value="1"/>
</dbReference>
<dbReference type="Gene3D" id="1.10.3730.10">
    <property type="entry name" value="ProC C-terminal domain-like"/>
    <property type="match status" value="1"/>
</dbReference>
<dbReference type="Pfam" id="PF03807">
    <property type="entry name" value="F420_oxidored"/>
    <property type="match status" value="1"/>
</dbReference>
<comment type="subcellular location">
    <subcellularLocation>
        <location evidence="4">Cytoplasm</location>
    </subcellularLocation>
</comment>
<dbReference type="InterPro" id="IPR028939">
    <property type="entry name" value="P5C_Rdtase_cat_N"/>
</dbReference>
<dbReference type="SUPFAM" id="SSF51735">
    <property type="entry name" value="NAD(P)-binding Rossmann-fold domains"/>
    <property type="match status" value="1"/>
</dbReference>
<keyword evidence="2 4" id="KW-0521">NADP</keyword>
<feature type="binding site" evidence="6">
    <location>
        <begin position="67"/>
        <end position="70"/>
    </location>
    <ligand>
        <name>NADP(+)</name>
        <dbReference type="ChEBI" id="CHEBI:58349"/>
    </ligand>
</feature>
<dbReference type="Pfam" id="PF14748">
    <property type="entry name" value="P5CR_dimer"/>
    <property type="match status" value="1"/>
</dbReference>
<proteinExistence type="inferred from homology"/>
<evidence type="ECO:0000256" key="4">
    <source>
        <dbReference type="HAMAP-Rule" id="MF_01925"/>
    </source>
</evidence>
<dbReference type="Proteomes" id="UP000247565">
    <property type="component" value="Unassembled WGS sequence"/>
</dbReference>
<evidence type="ECO:0000256" key="3">
    <source>
        <dbReference type="ARBA" id="ARBA00023002"/>
    </source>
</evidence>
<evidence type="ECO:0000259" key="7">
    <source>
        <dbReference type="Pfam" id="PF03807"/>
    </source>
</evidence>
<evidence type="ECO:0000313" key="9">
    <source>
        <dbReference type="EMBL" id="PXY98882.1"/>
    </source>
</evidence>
<keyword evidence="3 4" id="KW-0560">Oxidoreductase</keyword>
<dbReference type="PIRSF" id="PIRSF000193">
    <property type="entry name" value="Pyrrol-5-carb_rd"/>
    <property type="match status" value="1"/>
</dbReference>
<dbReference type="PANTHER" id="PTHR11645:SF0">
    <property type="entry name" value="PYRROLINE-5-CARBOXYLATE REDUCTASE 3"/>
    <property type="match status" value="1"/>
</dbReference>
<dbReference type="AlphaFoldDB" id="A0A318MVD8"/>
<feature type="domain" description="Pyrroline-5-carboxylate reductase dimerisation" evidence="8">
    <location>
        <begin position="159"/>
        <end position="264"/>
    </location>
</feature>
<keyword evidence="4" id="KW-0963">Cytoplasm</keyword>
<evidence type="ECO:0000256" key="2">
    <source>
        <dbReference type="ARBA" id="ARBA00022857"/>
    </source>
</evidence>